<reference evidence="4" key="1">
    <citation type="submission" date="2017-04" db="EMBL/GenBank/DDBJ databases">
        <authorList>
            <person name="Varghese N."/>
            <person name="Submissions S."/>
        </authorList>
    </citation>
    <scope>NUCLEOTIDE SEQUENCE [LARGE SCALE GENOMIC DNA]</scope>
    <source>
        <strain evidence="4">CGMCC 1.12708</strain>
    </source>
</reference>
<gene>
    <name evidence="3" type="ORF">SAMN06296427_103330</name>
</gene>
<evidence type="ECO:0000256" key="1">
    <source>
        <dbReference type="SAM" id="Phobius"/>
    </source>
</evidence>
<proteinExistence type="predicted"/>
<evidence type="ECO:0000259" key="2">
    <source>
        <dbReference type="Pfam" id="PF01882"/>
    </source>
</evidence>
<keyword evidence="4" id="KW-1185">Reference proteome</keyword>
<dbReference type="Proteomes" id="UP000192393">
    <property type="component" value="Unassembled WGS sequence"/>
</dbReference>
<keyword evidence="1" id="KW-1133">Transmembrane helix</keyword>
<feature type="domain" description="DUF58" evidence="2">
    <location>
        <begin position="204"/>
        <end position="349"/>
    </location>
</feature>
<dbReference type="OrthoDB" id="845740at2"/>
<dbReference type="PANTHER" id="PTHR33608">
    <property type="entry name" value="BLL2464 PROTEIN"/>
    <property type="match status" value="1"/>
</dbReference>
<feature type="transmembrane region" description="Helical" evidence="1">
    <location>
        <begin position="12"/>
        <end position="33"/>
    </location>
</feature>
<dbReference type="AlphaFoldDB" id="A0A1W1ZY91"/>
<protein>
    <submittedName>
        <fullName evidence="3">Uncharacterized conserved protein, DUF58 family, contains vWF domain</fullName>
    </submittedName>
</protein>
<dbReference type="InterPro" id="IPR002881">
    <property type="entry name" value="DUF58"/>
</dbReference>
<dbReference type="EMBL" id="FWXS01000003">
    <property type="protein sequence ID" value="SMC53353.1"/>
    <property type="molecule type" value="Genomic_DNA"/>
</dbReference>
<accession>A0A1W1ZY91</accession>
<feature type="transmembrane region" description="Helical" evidence="1">
    <location>
        <begin position="39"/>
        <end position="58"/>
    </location>
</feature>
<dbReference type="RefSeq" id="WP_084016904.1">
    <property type="nucleotide sequence ID" value="NZ_FWXS01000003.1"/>
</dbReference>
<name>A0A1W1ZY91_9FLAO</name>
<sequence length="442" mass="52157">MKFLKEIFLNKFFYYAMSIIAFGFCVGFFFPIMFQISQLALFGLIIFTLVDFILLFSVKKTISGEREVNDKLSNSDKNIVKLKITNHFPFRIRFNILDEIPEQFQIFDFKMKGFLSSKKERILDYDLTPHERGIYKFGDTNVFVLSPLRILQRKVILKTEKQIKVYPSFLRLNQYSLKNFRAHVDELGSKKVRRIGHSMEFEQIKNYVRGDDIRTINWKSTAKHKKLMINQYVDEKSQQIYCAIDKGRVMKMPFNELTLLDYAVNASLVLSNVVLQNQDRAGIFTFSGQLENLVKAERRTNQLQKILESLYGIQTNFMESDFGKLYKTIKHKITQRGLIVLFTNFESMDALHRQLPYLLGINKNHLLLVVFFRNTELEDYLDKPTEKENPYETSIIEKFIYEKEQIVRELNKYGIQTILTRPEDLNVNTINKYLEIKSKGMI</sequence>
<keyword evidence="1" id="KW-0812">Transmembrane</keyword>
<dbReference type="PANTHER" id="PTHR33608:SF3">
    <property type="entry name" value="SLR2013 PROTEIN"/>
    <property type="match status" value="1"/>
</dbReference>
<evidence type="ECO:0000313" key="4">
    <source>
        <dbReference type="Proteomes" id="UP000192393"/>
    </source>
</evidence>
<dbReference type="STRING" id="1434700.SAMN06296427_103330"/>
<organism evidence="3 4">
    <name type="scientific">Moheibacter sediminis</name>
    <dbReference type="NCBI Taxonomy" id="1434700"/>
    <lineage>
        <taxon>Bacteria</taxon>
        <taxon>Pseudomonadati</taxon>
        <taxon>Bacteroidota</taxon>
        <taxon>Flavobacteriia</taxon>
        <taxon>Flavobacteriales</taxon>
        <taxon>Weeksellaceae</taxon>
        <taxon>Moheibacter</taxon>
    </lineage>
</organism>
<keyword evidence="1" id="KW-0472">Membrane</keyword>
<evidence type="ECO:0000313" key="3">
    <source>
        <dbReference type="EMBL" id="SMC53353.1"/>
    </source>
</evidence>
<dbReference type="Pfam" id="PF01882">
    <property type="entry name" value="DUF58"/>
    <property type="match status" value="1"/>
</dbReference>